<accession>A0A076MUV2</accession>
<evidence type="ECO:0000313" key="1">
    <source>
        <dbReference type="EMBL" id="AIJ22490.1"/>
    </source>
</evidence>
<dbReference type="AlphaFoldDB" id="A0A076MUV2"/>
<reference evidence="1 2" key="1">
    <citation type="submission" date="2014-07" db="EMBL/GenBank/DDBJ databases">
        <title>Whole Genome Sequence of the Amycolatopsis methanolica 239.</title>
        <authorList>
            <person name="Tang B."/>
        </authorList>
    </citation>
    <scope>NUCLEOTIDE SEQUENCE [LARGE SCALE GENOMIC DNA]</scope>
    <source>
        <strain evidence="1 2">239</strain>
    </source>
</reference>
<name>A0A076MUV2_AMYME</name>
<evidence type="ECO:0000313" key="2">
    <source>
        <dbReference type="Proteomes" id="UP000062973"/>
    </source>
</evidence>
<sequence>MSAERRRHARDECEDPSDSGRLRVAAVASEYEGAMKHLRKLAGLATAGALAVSTLLFAPEAAAIDHEVWTADGDPGGVAWFTEHGDYVYACDMEADGWAVGLDVYWNGGSYTLSAGGSGNCDLADASEAGHNLPENAYINFRVYLHKDGTPYAYQRTAQWYNDN</sequence>
<dbReference type="KEGG" id="amq:AMETH_2398"/>
<dbReference type="Proteomes" id="UP000062973">
    <property type="component" value="Chromosome"/>
</dbReference>
<gene>
    <name evidence="1" type="ORF">AMETH_2398</name>
</gene>
<organism evidence="1 2">
    <name type="scientific">Amycolatopsis methanolica 239</name>
    <dbReference type="NCBI Taxonomy" id="1068978"/>
    <lineage>
        <taxon>Bacteria</taxon>
        <taxon>Bacillati</taxon>
        <taxon>Actinomycetota</taxon>
        <taxon>Actinomycetes</taxon>
        <taxon>Pseudonocardiales</taxon>
        <taxon>Pseudonocardiaceae</taxon>
        <taxon>Amycolatopsis</taxon>
        <taxon>Amycolatopsis methanolica group</taxon>
    </lineage>
</organism>
<dbReference type="EMBL" id="CP009110">
    <property type="protein sequence ID" value="AIJ22490.1"/>
    <property type="molecule type" value="Genomic_DNA"/>
</dbReference>
<keyword evidence="2" id="KW-1185">Reference proteome</keyword>
<dbReference type="HOGENOM" id="CLU_137191_0_0_11"/>
<proteinExistence type="predicted"/>
<dbReference type="eggNOG" id="ENOG502ZK6V">
    <property type="taxonomic scope" value="Bacteria"/>
</dbReference>
<dbReference type="PATRIC" id="fig|1068978.7.peg.2556"/>
<protein>
    <submittedName>
        <fullName evidence="1">Uncharacterized protein</fullName>
    </submittedName>
</protein>